<name>A0ABS5SIN0_9BACT</name>
<dbReference type="SUPFAM" id="SSF55874">
    <property type="entry name" value="ATPase domain of HSP90 chaperone/DNA topoisomerase II/histidine kinase"/>
    <property type="match status" value="1"/>
</dbReference>
<evidence type="ECO:0000256" key="1">
    <source>
        <dbReference type="ARBA" id="ARBA00000085"/>
    </source>
</evidence>
<dbReference type="InterPro" id="IPR029151">
    <property type="entry name" value="Sensor-like_sf"/>
</dbReference>
<dbReference type="Gene3D" id="3.30.450.20">
    <property type="entry name" value="PAS domain"/>
    <property type="match status" value="2"/>
</dbReference>
<evidence type="ECO:0000256" key="10">
    <source>
        <dbReference type="ARBA" id="ARBA00022840"/>
    </source>
</evidence>
<dbReference type="SMART" id="SM00091">
    <property type="entry name" value="PAS"/>
    <property type="match status" value="1"/>
</dbReference>
<dbReference type="Gene3D" id="3.30.565.10">
    <property type="entry name" value="Histidine kinase-like ATPase, C-terminal domain"/>
    <property type="match status" value="1"/>
</dbReference>
<reference evidence="16 17" key="1">
    <citation type="submission" date="2021-05" db="EMBL/GenBank/DDBJ databases">
        <title>The draft genome of Geobacter luticola JCM 17780.</title>
        <authorList>
            <person name="Xu Z."/>
            <person name="Masuda Y."/>
            <person name="Itoh H."/>
            <person name="Senoo K."/>
        </authorList>
    </citation>
    <scope>NUCLEOTIDE SEQUENCE [LARGE SCALE GENOMIC DNA]</scope>
    <source>
        <strain evidence="16 17">JCM 17780</strain>
    </source>
</reference>
<evidence type="ECO:0000256" key="5">
    <source>
        <dbReference type="ARBA" id="ARBA00022553"/>
    </source>
</evidence>
<keyword evidence="9" id="KW-0418">Kinase</keyword>
<dbReference type="InterPro" id="IPR050736">
    <property type="entry name" value="Sensor_HK_Regulatory"/>
</dbReference>
<keyword evidence="7 13" id="KW-0812">Transmembrane</keyword>
<dbReference type="Gene3D" id="1.10.287.130">
    <property type="match status" value="1"/>
</dbReference>
<dbReference type="CDD" id="cd00082">
    <property type="entry name" value="HisKA"/>
    <property type="match status" value="1"/>
</dbReference>
<evidence type="ECO:0000313" key="17">
    <source>
        <dbReference type="Proteomes" id="UP000756860"/>
    </source>
</evidence>
<comment type="subcellular location">
    <subcellularLocation>
        <location evidence="2">Cell membrane</location>
        <topology evidence="2">Multi-pass membrane protein</topology>
    </subcellularLocation>
</comment>
<dbReference type="PROSITE" id="PS50109">
    <property type="entry name" value="HIS_KIN"/>
    <property type="match status" value="1"/>
</dbReference>
<dbReference type="InterPro" id="IPR036097">
    <property type="entry name" value="HisK_dim/P_sf"/>
</dbReference>
<dbReference type="InterPro" id="IPR013767">
    <property type="entry name" value="PAS_fold"/>
</dbReference>
<dbReference type="InterPro" id="IPR000014">
    <property type="entry name" value="PAS"/>
</dbReference>
<keyword evidence="10" id="KW-0067">ATP-binding</keyword>
<keyword evidence="8" id="KW-0547">Nucleotide-binding</keyword>
<dbReference type="EC" id="2.7.13.3" evidence="3"/>
<evidence type="ECO:0000256" key="13">
    <source>
        <dbReference type="SAM" id="Phobius"/>
    </source>
</evidence>
<dbReference type="InterPro" id="IPR003661">
    <property type="entry name" value="HisK_dim/P_dom"/>
</dbReference>
<dbReference type="EMBL" id="JAHCVK010000012">
    <property type="protein sequence ID" value="MBT0654599.1"/>
    <property type="molecule type" value="Genomic_DNA"/>
</dbReference>
<dbReference type="SMART" id="SM00388">
    <property type="entry name" value="HisKA"/>
    <property type="match status" value="1"/>
</dbReference>
<keyword evidence="11 13" id="KW-1133">Transmembrane helix</keyword>
<dbReference type="Proteomes" id="UP000756860">
    <property type="component" value="Unassembled WGS sequence"/>
</dbReference>
<evidence type="ECO:0000256" key="9">
    <source>
        <dbReference type="ARBA" id="ARBA00022777"/>
    </source>
</evidence>
<keyword evidence="12" id="KW-0902">Two-component regulatory system</keyword>
<dbReference type="CDD" id="cd00075">
    <property type="entry name" value="HATPase"/>
    <property type="match status" value="1"/>
</dbReference>
<dbReference type="SUPFAM" id="SSF103190">
    <property type="entry name" value="Sensory domain-like"/>
    <property type="match status" value="1"/>
</dbReference>
<dbReference type="PRINTS" id="PR00344">
    <property type="entry name" value="BCTRLSENSOR"/>
</dbReference>
<dbReference type="PANTHER" id="PTHR43711">
    <property type="entry name" value="TWO-COMPONENT HISTIDINE KINASE"/>
    <property type="match status" value="1"/>
</dbReference>
<dbReference type="SMART" id="SM00387">
    <property type="entry name" value="HATPase_c"/>
    <property type="match status" value="1"/>
</dbReference>
<dbReference type="CDD" id="cd00130">
    <property type="entry name" value="PAS"/>
    <property type="match status" value="1"/>
</dbReference>
<evidence type="ECO:0000313" key="16">
    <source>
        <dbReference type="EMBL" id="MBT0654599.1"/>
    </source>
</evidence>
<evidence type="ECO:0000256" key="2">
    <source>
        <dbReference type="ARBA" id="ARBA00004651"/>
    </source>
</evidence>
<gene>
    <name evidence="16" type="ORF">KI810_16225</name>
</gene>
<feature type="domain" description="PAS" evidence="15">
    <location>
        <begin position="396"/>
        <end position="470"/>
    </location>
</feature>
<dbReference type="InterPro" id="IPR035965">
    <property type="entry name" value="PAS-like_dom_sf"/>
</dbReference>
<keyword evidence="5" id="KW-0597">Phosphoprotein</keyword>
<evidence type="ECO:0000256" key="11">
    <source>
        <dbReference type="ARBA" id="ARBA00022989"/>
    </source>
</evidence>
<evidence type="ECO:0000256" key="6">
    <source>
        <dbReference type="ARBA" id="ARBA00022679"/>
    </source>
</evidence>
<evidence type="ECO:0000256" key="8">
    <source>
        <dbReference type="ARBA" id="ARBA00022741"/>
    </source>
</evidence>
<keyword evidence="17" id="KW-1185">Reference proteome</keyword>
<accession>A0ABS5SIN0</accession>
<dbReference type="InterPro" id="IPR033462">
    <property type="entry name" value="Cache_3-Cache_2"/>
</dbReference>
<dbReference type="PANTHER" id="PTHR43711:SF1">
    <property type="entry name" value="HISTIDINE KINASE 1"/>
    <property type="match status" value="1"/>
</dbReference>
<evidence type="ECO:0000256" key="3">
    <source>
        <dbReference type="ARBA" id="ARBA00012438"/>
    </source>
</evidence>
<keyword evidence="4" id="KW-1003">Cell membrane</keyword>
<protein>
    <recommendedName>
        <fullName evidence="3">histidine kinase</fullName>
        <ecNumber evidence="3">2.7.13.3</ecNumber>
    </recommendedName>
</protein>
<evidence type="ECO:0000256" key="7">
    <source>
        <dbReference type="ARBA" id="ARBA00022692"/>
    </source>
</evidence>
<dbReference type="PROSITE" id="PS50112">
    <property type="entry name" value="PAS"/>
    <property type="match status" value="1"/>
</dbReference>
<dbReference type="SUPFAM" id="SSF55785">
    <property type="entry name" value="PYP-like sensor domain (PAS domain)"/>
    <property type="match status" value="1"/>
</dbReference>
<dbReference type="SUPFAM" id="SSF47384">
    <property type="entry name" value="Homodimeric domain of signal transducing histidine kinase"/>
    <property type="match status" value="1"/>
</dbReference>
<evidence type="ECO:0000259" key="14">
    <source>
        <dbReference type="PROSITE" id="PS50109"/>
    </source>
</evidence>
<proteinExistence type="predicted"/>
<dbReference type="InterPro" id="IPR004358">
    <property type="entry name" value="Sig_transdc_His_kin-like_C"/>
</dbReference>
<dbReference type="RefSeq" id="WP_214176607.1">
    <property type="nucleotide sequence ID" value="NZ_JAHCVK010000012.1"/>
</dbReference>
<evidence type="ECO:0000259" key="15">
    <source>
        <dbReference type="PROSITE" id="PS50112"/>
    </source>
</evidence>
<sequence length="740" mass="81326">MKIGAKITGMAILPIALTTVVALGVALYQKEVLKEFFGREIEEQAKSEAQKIARDVYLMCRSAQEAVQKTVNHNLLVAEDVLKRSGPISFGRDKVAWTAVNQLSHAEATVSLPKMIVGGKWLGQNRDRQTVSPVVDEVKRLVGGSATIFQRMNDKGDMLRVCTNVENADGSRAIGTYIPAATPDGKPSPVIAALLEGKRFQGRAYVVNAWYVTAYEPIWDFGHQKVVGALYVGVKEENLESLRKGIMDIVVGKTGYVYVLGGSGAQQGQYLISKDGKRDGENLWNSLDANGNPFVQTIIGKALALKRGAADPIPVDFMRYSWKNPDEPAPRYKSVAITYFEPWDWVIGAGYYESDLAAPLKRMATALDRMGTWVMATALVMVLLSVPAGYLVARGIRTRVDSILKSVTDILIVTDSHQRIILLSQSAEKIFGCPLKKVAHRPIDTLIGDNRLPEEITSVLAQQKSGMRFEFELAPVGSDQRHIMQGRTSVIQAKSGRTLGMITIIHDITSEREIDRMKSEFISTAAHELSTPLASIIGYSELLLSEETGSPEVQRDALSYINRKAWALSRIVDDLLDLSRIEAGRSIPVDKKPCDINEIIRQAVLYGQKISVRHTFELDLSDQPATLLADSGKLEQVMENLLSNAVKYYPDGGPVRISSTRLEDAWQVCVDDQGIGMAPEQVERIFDRFYRADASNTAIEGTGLGMCIVKNILEAHGGNIWVESTPGVGTKVFFTVPLGS</sequence>
<evidence type="ECO:0000256" key="4">
    <source>
        <dbReference type="ARBA" id="ARBA00022475"/>
    </source>
</evidence>
<keyword evidence="6" id="KW-0808">Transferase</keyword>
<dbReference type="NCBIfam" id="TIGR00229">
    <property type="entry name" value="sensory_box"/>
    <property type="match status" value="1"/>
</dbReference>
<dbReference type="Pfam" id="PF00989">
    <property type="entry name" value="PAS"/>
    <property type="match status" value="1"/>
</dbReference>
<feature type="domain" description="Histidine kinase" evidence="14">
    <location>
        <begin position="524"/>
        <end position="740"/>
    </location>
</feature>
<feature type="transmembrane region" description="Helical" evidence="13">
    <location>
        <begin position="370"/>
        <end position="393"/>
    </location>
</feature>
<organism evidence="16 17">
    <name type="scientific">Geomobilimonas luticola</name>
    <dbReference type="NCBI Taxonomy" id="1114878"/>
    <lineage>
        <taxon>Bacteria</taxon>
        <taxon>Pseudomonadati</taxon>
        <taxon>Thermodesulfobacteriota</taxon>
        <taxon>Desulfuromonadia</taxon>
        <taxon>Geobacterales</taxon>
        <taxon>Geobacteraceae</taxon>
        <taxon>Geomobilimonas</taxon>
    </lineage>
</organism>
<dbReference type="InterPro" id="IPR005467">
    <property type="entry name" value="His_kinase_dom"/>
</dbReference>
<comment type="caution">
    <text evidence="16">The sequence shown here is derived from an EMBL/GenBank/DDBJ whole genome shotgun (WGS) entry which is preliminary data.</text>
</comment>
<comment type="catalytic activity">
    <reaction evidence="1">
        <text>ATP + protein L-histidine = ADP + protein N-phospho-L-histidine.</text>
        <dbReference type="EC" id="2.7.13.3"/>
    </reaction>
</comment>
<dbReference type="Pfam" id="PF02518">
    <property type="entry name" value="HATPase_c"/>
    <property type="match status" value="1"/>
</dbReference>
<dbReference type="InterPro" id="IPR003594">
    <property type="entry name" value="HATPase_dom"/>
</dbReference>
<dbReference type="Pfam" id="PF00512">
    <property type="entry name" value="HisKA"/>
    <property type="match status" value="1"/>
</dbReference>
<evidence type="ECO:0000256" key="12">
    <source>
        <dbReference type="ARBA" id="ARBA00023012"/>
    </source>
</evidence>
<dbReference type="InterPro" id="IPR036890">
    <property type="entry name" value="HATPase_C_sf"/>
</dbReference>
<dbReference type="Pfam" id="PF17201">
    <property type="entry name" value="Cache_3-Cache_2"/>
    <property type="match status" value="1"/>
</dbReference>
<feature type="transmembrane region" description="Helical" evidence="13">
    <location>
        <begin position="7"/>
        <end position="28"/>
    </location>
</feature>
<keyword evidence="13" id="KW-0472">Membrane</keyword>